<reference evidence="2" key="1">
    <citation type="submission" date="2022-11" db="UniProtKB">
        <authorList>
            <consortium name="WormBaseParasite"/>
        </authorList>
    </citation>
    <scope>IDENTIFICATION</scope>
</reference>
<sequence>MGKETKRLKLILFVKDRAVSLRRVPEIYGKFAIRPFLESTLDFVRLQNSELLWANCRGQIAQVRIVLRAKYPGASRREGRIPGDDSFAS</sequence>
<evidence type="ECO:0000313" key="2">
    <source>
        <dbReference type="WBParaSite" id="nRc.2.0.1.t39505-RA"/>
    </source>
</evidence>
<name>A0A915KL61_ROMCU</name>
<organism evidence="1 2">
    <name type="scientific">Romanomermis culicivorax</name>
    <name type="common">Nematode worm</name>
    <dbReference type="NCBI Taxonomy" id="13658"/>
    <lineage>
        <taxon>Eukaryota</taxon>
        <taxon>Metazoa</taxon>
        <taxon>Ecdysozoa</taxon>
        <taxon>Nematoda</taxon>
        <taxon>Enoplea</taxon>
        <taxon>Dorylaimia</taxon>
        <taxon>Mermithida</taxon>
        <taxon>Mermithoidea</taxon>
        <taxon>Mermithidae</taxon>
        <taxon>Romanomermis</taxon>
    </lineage>
</organism>
<evidence type="ECO:0000313" key="1">
    <source>
        <dbReference type="Proteomes" id="UP000887565"/>
    </source>
</evidence>
<keyword evidence="1" id="KW-1185">Reference proteome</keyword>
<dbReference type="WBParaSite" id="nRc.2.0.1.t39505-RA">
    <property type="protein sequence ID" value="nRc.2.0.1.t39505-RA"/>
    <property type="gene ID" value="nRc.2.0.1.g39505"/>
</dbReference>
<dbReference type="AlphaFoldDB" id="A0A915KL61"/>
<protein>
    <submittedName>
        <fullName evidence="2">Uncharacterized protein</fullName>
    </submittedName>
</protein>
<dbReference type="Proteomes" id="UP000887565">
    <property type="component" value="Unplaced"/>
</dbReference>
<accession>A0A915KL61</accession>
<proteinExistence type="predicted"/>